<evidence type="ECO:0000256" key="1">
    <source>
        <dbReference type="SAM" id="SignalP"/>
    </source>
</evidence>
<dbReference type="EMBL" id="AP027732">
    <property type="protein sequence ID" value="BDZ52039.1"/>
    <property type="molecule type" value="Genomic_DNA"/>
</dbReference>
<feature type="signal peptide" evidence="1">
    <location>
        <begin position="1"/>
        <end position="39"/>
    </location>
</feature>
<evidence type="ECO:0000259" key="2">
    <source>
        <dbReference type="Pfam" id="PF00496"/>
    </source>
</evidence>
<dbReference type="InterPro" id="IPR039424">
    <property type="entry name" value="SBP_5"/>
</dbReference>
<dbReference type="Gene3D" id="3.10.105.10">
    <property type="entry name" value="Dipeptide-binding Protein, Domain 3"/>
    <property type="match status" value="1"/>
</dbReference>
<dbReference type="RefSeq" id="WP_286344683.1">
    <property type="nucleotide sequence ID" value="NZ_AP027732.1"/>
</dbReference>
<organism evidence="3 4">
    <name type="scientific">Frondihabitans sucicola</name>
    <dbReference type="NCBI Taxonomy" id="1268041"/>
    <lineage>
        <taxon>Bacteria</taxon>
        <taxon>Bacillati</taxon>
        <taxon>Actinomycetota</taxon>
        <taxon>Actinomycetes</taxon>
        <taxon>Micrococcales</taxon>
        <taxon>Microbacteriaceae</taxon>
        <taxon>Frondihabitans</taxon>
    </lineage>
</organism>
<keyword evidence="4" id="KW-1185">Reference proteome</keyword>
<dbReference type="Pfam" id="PF00496">
    <property type="entry name" value="SBP_bac_5"/>
    <property type="match status" value="1"/>
</dbReference>
<reference evidence="4" key="1">
    <citation type="journal article" date="2019" name="Int. J. Syst. Evol. Microbiol.">
        <title>The Global Catalogue of Microorganisms (GCM) 10K type strain sequencing project: providing services to taxonomists for standard genome sequencing and annotation.</title>
        <authorList>
            <consortium name="The Broad Institute Genomics Platform"/>
            <consortium name="The Broad Institute Genome Sequencing Center for Infectious Disease"/>
            <person name="Wu L."/>
            <person name="Ma J."/>
        </authorList>
    </citation>
    <scope>NUCLEOTIDE SEQUENCE [LARGE SCALE GENOMIC DNA]</scope>
    <source>
        <strain evidence="4">NBRC 108728</strain>
    </source>
</reference>
<keyword evidence="1" id="KW-0732">Signal</keyword>
<feature type="domain" description="Solute-binding protein family 5" evidence="2">
    <location>
        <begin position="86"/>
        <end position="429"/>
    </location>
</feature>
<protein>
    <submittedName>
        <fullName evidence="3">Peptide ABC transporter substrate-binding protein</fullName>
    </submittedName>
</protein>
<dbReference type="InterPro" id="IPR000914">
    <property type="entry name" value="SBP_5_dom"/>
</dbReference>
<proteinExistence type="predicted"/>
<gene>
    <name evidence="3" type="ORF">GCM10025867_42800</name>
</gene>
<feature type="chain" id="PRO_5045351944" evidence="1">
    <location>
        <begin position="40"/>
        <end position="500"/>
    </location>
</feature>
<dbReference type="Gene3D" id="3.40.190.10">
    <property type="entry name" value="Periplasmic binding protein-like II"/>
    <property type="match status" value="1"/>
</dbReference>
<evidence type="ECO:0000313" key="4">
    <source>
        <dbReference type="Proteomes" id="UP001321486"/>
    </source>
</evidence>
<accession>A0ABM8GUI3</accession>
<evidence type="ECO:0000313" key="3">
    <source>
        <dbReference type="EMBL" id="BDZ52039.1"/>
    </source>
</evidence>
<dbReference type="SUPFAM" id="SSF53850">
    <property type="entry name" value="Periplasmic binding protein-like II"/>
    <property type="match status" value="1"/>
</dbReference>
<dbReference type="PANTHER" id="PTHR30290">
    <property type="entry name" value="PERIPLASMIC BINDING COMPONENT OF ABC TRANSPORTER"/>
    <property type="match status" value="1"/>
</dbReference>
<dbReference type="Proteomes" id="UP001321486">
    <property type="component" value="Chromosome"/>
</dbReference>
<sequence>MYTASLLRRPNRRVRLLAACAVLASGALVLSGCSSTTSASTKKEVSVGVDDTSFSFSPSSQDRMATSLVYDFLFSHDTSGYHARAATYSYNTGNTVLSITLRKGLTFADGSAIDADVIKANILWAKDNGAFFSSITGVDVTGDQTLVVHQSHADQNVMLSLFAMPIVSTDTLKDPKKFADEPDSSGPYRLEKKGTTSGATYAFSRNPHYWDAKHFPYDKVSVKLLSDETSRINALKSGQIDVAPVGATTAADAKGSGFTLNQFYSGTAGMILGDRAGKILKPLGDVRVRQAMNMAFDRKAMVKSIYAGYAKPSSQPFQEGTPGYQSDEANKYAYDPKGAKKLLSEAGYPNGFALTLPTYEPITGSVQSYIKQALGDIGIRVTFQAFNDDTWVGAFSGGKYPVATLGLPFSQTADTADPSFFWNPWHNSDPKAVSLLGQINAGTPAQAAKATDALGKLQLDDAWWVVWATPATIWASTTDVKVNAPQYADWVSMYDIQTAK</sequence>
<name>A0ABM8GUI3_9MICO</name>